<evidence type="ECO:0000256" key="1">
    <source>
        <dbReference type="ARBA" id="ARBA00007936"/>
    </source>
</evidence>
<feature type="compositionally biased region" description="Basic and acidic residues" evidence="2">
    <location>
        <begin position="182"/>
        <end position="200"/>
    </location>
</feature>
<dbReference type="InterPro" id="IPR002209">
    <property type="entry name" value="Fibroblast_GF_fam"/>
</dbReference>
<accession>A0ABQ9FP29</accession>
<feature type="compositionally biased region" description="Basic residues" evidence="2">
    <location>
        <begin position="201"/>
        <end position="220"/>
    </location>
</feature>
<gene>
    <name evidence="3" type="ORF">KUTeg_005362</name>
</gene>
<evidence type="ECO:0000256" key="2">
    <source>
        <dbReference type="SAM" id="MobiDB-lite"/>
    </source>
</evidence>
<dbReference type="SUPFAM" id="SSF50353">
    <property type="entry name" value="Cytokine"/>
    <property type="match status" value="1"/>
</dbReference>
<dbReference type="PANTHER" id="PTHR11486">
    <property type="entry name" value="FIBROBLAST GROWTH FACTOR"/>
    <property type="match status" value="1"/>
</dbReference>
<evidence type="ECO:0000313" key="3">
    <source>
        <dbReference type="EMBL" id="KAJ8317458.1"/>
    </source>
</evidence>
<dbReference type="Proteomes" id="UP001217089">
    <property type="component" value="Unassembled WGS sequence"/>
</dbReference>
<feature type="region of interest" description="Disordered" evidence="2">
    <location>
        <begin position="169"/>
        <end position="220"/>
    </location>
</feature>
<dbReference type="Gene3D" id="2.80.10.50">
    <property type="match status" value="1"/>
</dbReference>
<keyword evidence="4" id="KW-1185">Reference proteome</keyword>
<dbReference type="Pfam" id="PF00167">
    <property type="entry name" value="FGF"/>
    <property type="match status" value="1"/>
</dbReference>
<name>A0ABQ9FP29_TEGGR</name>
<evidence type="ECO:0000313" key="4">
    <source>
        <dbReference type="Proteomes" id="UP001217089"/>
    </source>
</evidence>
<protein>
    <submittedName>
        <fullName evidence="3">Uncharacterized protein</fullName>
    </submittedName>
</protein>
<dbReference type="CDD" id="cd23307">
    <property type="entry name" value="beta-trefoil_FGF8-like"/>
    <property type="match status" value="1"/>
</dbReference>
<reference evidence="3 4" key="1">
    <citation type="submission" date="2022-12" db="EMBL/GenBank/DDBJ databases">
        <title>Chromosome-level genome of Tegillarca granosa.</title>
        <authorList>
            <person name="Kim J."/>
        </authorList>
    </citation>
    <scope>NUCLEOTIDE SEQUENCE [LARGE SCALE GENOMIC DNA]</scope>
    <source>
        <strain evidence="3">Teg-2019</strain>
        <tissue evidence="3">Adductor muscle</tissue>
    </source>
</reference>
<organism evidence="3 4">
    <name type="scientific">Tegillarca granosa</name>
    <name type="common">Malaysian cockle</name>
    <name type="synonym">Anadara granosa</name>
    <dbReference type="NCBI Taxonomy" id="220873"/>
    <lineage>
        <taxon>Eukaryota</taxon>
        <taxon>Metazoa</taxon>
        <taxon>Spiralia</taxon>
        <taxon>Lophotrochozoa</taxon>
        <taxon>Mollusca</taxon>
        <taxon>Bivalvia</taxon>
        <taxon>Autobranchia</taxon>
        <taxon>Pteriomorphia</taxon>
        <taxon>Arcoida</taxon>
        <taxon>Arcoidea</taxon>
        <taxon>Arcidae</taxon>
        <taxon>Tegillarca</taxon>
    </lineage>
</organism>
<dbReference type="SMART" id="SM00442">
    <property type="entry name" value="FGF"/>
    <property type="match status" value="1"/>
</dbReference>
<sequence length="220" mass="25840">MIFQVTGYSPFRDLNNTTLQGSGDASIVRRYTLWNRCTEKFVRIRKTGKKGVDARGRYIEAKYTTLKVKSVGQGGIVEIQGEESGLYLCFSKRGKLRARHKAKEYCKFYLKIVNDYNQFNLVLNPQWFVGFKGTGRKRRGKPLPGYKDLLNPRMGRCYDFYLMKVKDRTNGDGKPMKPGPFDFDKSDFDPEEPKLGDVLRNRKLRHRKSRRRKKHRRNNR</sequence>
<dbReference type="EMBL" id="JARBDR010000246">
    <property type="protein sequence ID" value="KAJ8317458.1"/>
    <property type="molecule type" value="Genomic_DNA"/>
</dbReference>
<dbReference type="InterPro" id="IPR008996">
    <property type="entry name" value="IL1/FGF"/>
</dbReference>
<comment type="caution">
    <text evidence="3">The sequence shown here is derived from an EMBL/GenBank/DDBJ whole genome shotgun (WGS) entry which is preliminary data.</text>
</comment>
<comment type="similarity">
    <text evidence="1">Belongs to the heparin-binding growth factors family.</text>
</comment>
<proteinExistence type="inferred from homology"/>